<dbReference type="EMBL" id="CAFBQU010000011">
    <property type="protein sequence ID" value="CAB5063698.1"/>
    <property type="molecule type" value="Genomic_DNA"/>
</dbReference>
<dbReference type="InterPro" id="IPR002347">
    <property type="entry name" value="SDR_fam"/>
</dbReference>
<dbReference type="PRINTS" id="PR00080">
    <property type="entry name" value="SDRFAMILY"/>
</dbReference>
<accession>A0A6J7QH20</accession>
<dbReference type="SUPFAM" id="SSF51735">
    <property type="entry name" value="NAD(P)-binding Rossmann-fold domains"/>
    <property type="match status" value="1"/>
</dbReference>
<evidence type="ECO:0000256" key="2">
    <source>
        <dbReference type="ARBA" id="ARBA00023002"/>
    </source>
</evidence>
<dbReference type="EMBL" id="CAFBPN010000022">
    <property type="protein sequence ID" value="CAB5016411.1"/>
    <property type="molecule type" value="Genomic_DNA"/>
</dbReference>
<dbReference type="AlphaFoldDB" id="A0A6J7QH20"/>
<dbReference type="Pfam" id="PF00106">
    <property type="entry name" value="adh_short"/>
    <property type="match status" value="2"/>
</dbReference>
<sequence>MVGLMNASLKGRRALVTGAADGLGKAFALALAHAGADVAVCDINSSVSAVADELKAAGVKSYSAVADVANEKQIKKFVDDAAIALGGLDLVISNAGVVRITAPTKDSWEKTVDDFDAVIGVNYRGVYLTGRAAIPHLIKQGGDLINITTDHIHNCGYPVITHDHTDDCKWKDMQRSPVGGNGFDVYDSSKWAIKGLTNTWARGLAEHGVRVNSFGMGATATPMYLGFVGDKPTPAGTMMPADVAAVVVELINEGPQGRTGDCIQVWAGHPTFLRPVGLEGLLTARDLGR</sequence>
<gene>
    <name evidence="3" type="ORF">UFOPK4098_00605</name>
    <name evidence="4" type="ORF">UFOPK4347_00629</name>
</gene>
<proteinExistence type="inferred from homology"/>
<evidence type="ECO:0000313" key="3">
    <source>
        <dbReference type="EMBL" id="CAB5016411.1"/>
    </source>
</evidence>
<keyword evidence="2" id="KW-0560">Oxidoreductase</keyword>
<reference evidence="3" key="1">
    <citation type="submission" date="2020-05" db="EMBL/GenBank/DDBJ databases">
        <authorList>
            <person name="Chiriac C."/>
            <person name="Salcher M."/>
            <person name="Ghai R."/>
            <person name="Kavagutti S V."/>
        </authorList>
    </citation>
    <scope>NUCLEOTIDE SEQUENCE</scope>
</reference>
<dbReference type="GO" id="GO:0016491">
    <property type="term" value="F:oxidoreductase activity"/>
    <property type="evidence" value="ECO:0007669"/>
    <property type="project" value="UniProtKB-KW"/>
</dbReference>
<evidence type="ECO:0000256" key="1">
    <source>
        <dbReference type="ARBA" id="ARBA00006484"/>
    </source>
</evidence>
<dbReference type="PANTHER" id="PTHR43669">
    <property type="entry name" value="5-KETO-D-GLUCONATE 5-REDUCTASE"/>
    <property type="match status" value="1"/>
</dbReference>
<dbReference type="CDD" id="cd05233">
    <property type="entry name" value="SDR_c"/>
    <property type="match status" value="1"/>
</dbReference>
<dbReference type="PRINTS" id="PR00081">
    <property type="entry name" value="GDHRDH"/>
</dbReference>
<protein>
    <submittedName>
        <fullName evidence="3">Unannotated protein</fullName>
    </submittedName>
</protein>
<evidence type="ECO:0000313" key="4">
    <source>
        <dbReference type="EMBL" id="CAB5063698.1"/>
    </source>
</evidence>
<comment type="similarity">
    <text evidence="1">Belongs to the short-chain dehydrogenases/reductases (SDR) family.</text>
</comment>
<name>A0A6J7QH20_9ZZZZ</name>
<organism evidence="3">
    <name type="scientific">freshwater metagenome</name>
    <dbReference type="NCBI Taxonomy" id="449393"/>
    <lineage>
        <taxon>unclassified sequences</taxon>
        <taxon>metagenomes</taxon>
        <taxon>ecological metagenomes</taxon>
    </lineage>
</organism>
<dbReference type="PANTHER" id="PTHR43669:SF8">
    <property type="entry name" value="SHORT-CHAIN TYPE DEHYDROGENASE_REDUCTASE-RELATED"/>
    <property type="match status" value="1"/>
</dbReference>
<dbReference type="Gene3D" id="3.40.50.720">
    <property type="entry name" value="NAD(P)-binding Rossmann-like Domain"/>
    <property type="match status" value="1"/>
</dbReference>
<dbReference type="InterPro" id="IPR036291">
    <property type="entry name" value="NAD(P)-bd_dom_sf"/>
</dbReference>